<sequence>MLSNLKIGVARRRMAAAIKRSLAGEEKQSQRIGVILDRDDEDLKEKFLKLKTDLGLRDPDFQMVVCKDEGQKGDVFQGLVFTRKDLGWNGKIRNGEITGFARQKMDVLISYTEADNKLAALLVSVANAGLKVGREEGLSSAGLFNMLISTGFEEVDVFIAELKRYLKILNNSE</sequence>
<organism evidence="1 2">
    <name type="scientific">Salinimicrobium catena</name>
    <dbReference type="NCBI Taxonomy" id="390640"/>
    <lineage>
        <taxon>Bacteria</taxon>
        <taxon>Pseudomonadati</taxon>
        <taxon>Bacteroidota</taxon>
        <taxon>Flavobacteriia</taxon>
        <taxon>Flavobacteriales</taxon>
        <taxon>Flavobacteriaceae</taxon>
        <taxon>Salinimicrobium</taxon>
    </lineage>
</organism>
<accession>A0A1H5L2M7</accession>
<dbReference type="InterPro" id="IPR054207">
    <property type="entry name" value="DUF6913"/>
</dbReference>
<dbReference type="Proteomes" id="UP000199448">
    <property type="component" value="Unassembled WGS sequence"/>
</dbReference>
<protein>
    <submittedName>
        <fullName evidence="1">Uncharacterized protein</fullName>
    </submittedName>
</protein>
<dbReference type="STRING" id="390640.SAMN04488034_10281"/>
<dbReference type="OrthoDB" id="1430532at2"/>
<proteinExistence type="predicted"/>
<dbReference type="Pfam" id="PF21857">
    <property type="entry name" value="DUF6913"/>
    <property type="match status" value="1"/>
</dbReference>
<evidence type="ECO:0000313" key="1">
    <source>
        <dbReference type="EMBL" id="SEE70571.1"/>
    </source>
</evidence>
<dbReference type="RefSeq" id="WP_093112428.1">
    <property type="nucleotide sequence ID" value="NZ_FNGG01000002.1"/>
</dbReference>
<keyword evidence="2" id="KW-1185">Reference proteome</keyword>
<name>A0A1H5L2M7_9FLAO</name>
<dbReference type="EMBL" id="FNUG01000002">
    <property type="protein sequence ID" value="SEE70571.1"/>
    <property type="molecule type" value="Genomic_DNA"/>
</dbReference>
<gene>
    <name evidence="1" type="ORF">SAMN04488034_10281</name>
</gene>
<evidence type="ECO:0000313" key="2">
    <source>
        <dbReference type="Proteomes" id="UP000199448"/>
    </source>
</evidence>
<reference evidence="1 2" key="1">
    <citation type="submission" date="2016-10" db="EMBL/GenBank/DDBJ databases">
        <authorList>
            <person name="de Groot N.N."/>
        </authorList>
    </citation>
    <scope>NUCLEOTIDE SEQUENCE [LARGE SCALE GENOMIC DNA]</scope>
    <source>
        <strain evidence="1 2">DSM 23553</strain>
    </source>
</reference>
<dbReference type="AlphaFoldDB" id="A0A1H5L2M7"/>